<dbReference type="Pfam" id="PF00392">
    <property type="entry name" value="GntR"/>
    <property type="match status" value="1"/>
</dbReference>
<dbReference type="Proteomes" id="UP000295606">
    <property type="component" value="Unassembled WGS sequence"/>
</dbReference>
<dbReference type="AlphaFoldDB" id="A0A4R5LMQ5"/>
<evidence type="ECO:0000313" key="7">
    <source>
        <dbReference type="Proteomes" id="UP000295606"/>
    </source>
</evidence>
<dbReference type="Gene3D" id="1.10.10.10">
    <property type="entry name" value="Winged helix-like DNA-binding domain superfamily/Winged helix DNA-binding domain"/>
    <property type="match status" value="1"/>
</dbReference>
<dbReference type="GO" id="GO:0003700">
    <property type="term" value="F:DNA-binding transcription factor activity"/>
    <property type="evidence" value="ECO:0007669"/>
    <property type="project" value="InterPro"/>
</dbReference>
<keyword evidence="3" id="KW-0804">Transcription</keyword>
<comment type="caution">
    <text evidence="6">The sequence shown here is derived from an EMBL/GenBank/DDBJ whole genome shotgun (WGS) entry which is preliminary data.</text>
</comment>
<feature type="domain" description="HTH gntR-type" evidence="5">
    <location>
        <begin position="23"/>
        <end position="90"/>
    </location>
</feature>
<dbReference type="InterPro" id="IPR000524">
    <property type="entry name" value="Tscrpt_reg_HTH_GntR"/>
</dbReference>
<dbReference type="PROSITE" id="PS50949">
    <property type="entry name" value="HTH_GNTR"/>
    <property type="match status" value="1"/>
</dbReference>
<accession>A0A4R5LMQ5</accession>
<sequence length="246" mass="27469">MSSTGEHMKSNIVEIDREETPSLDRKTALGQALRQRILSMELAPGSTLDEVALAEEFGLSRPPVRELMRQMAAEGYIELEANRAARVASMNYDSLRSYFLAAPLIYVATTKLAAAQATQADVDLLKRIQERFRAAVEGTTVDERVLENDQFHLAIGKMARNAYLLPSLCRLLIDHARLGKTFYQPSNERMEAELAIAVQQHEDIIDAIQRRDVETAGEVVLAHVNLARRNMAAYVAPEGVNVPFEF</sequence>
<evidence type="ECO:0000256" key="2">
    <source>
        <dbReference type="ARBA" id="ARBA00023125"/>
    </source>
</evidence>
<dbReference type="SMART" id="SM00345">
    <property type="entry name" value="HTH_GNTR"/>
    <property type="match status" value="1"/>
</dbReference>
<organism evidence="6 7">
    <name type="scientific">Paraburkholderia guartelaensis</name>
    <dbReference type="NCBI Taxonomy" id="2546446"/>
    <lineage>
        <taxon>Bacteria</taxon>
        <taxon>Pseudomonadati</taxon>
        <taxon>Pseudomonadota</taxon>
        <taxon>Betaproteobacteria</taxon>
        <taxon>Burkholderiales</taxon>
        <taxon>Burkholderiaceae</taxon>
        <taxon>Paraburkholderia</taxon>
    </lineage>
</organism>
<feature type="region of interest" description="Disordered" evidence="4">
    <location>
        <begin position="1"/>
        <end position="23"/>
    </location>
</feature>
<dbReference type="InterPro" id="IPR011711">
    <property type="entry name" value="GntR_C"/>
</dbReference>
<gene>
    <name evidence="6" type="ORF">E1N52_01860</name>
</gene>
<reference evidence="6 7" key="1">
    <citation type="submission" date="2019-03" db="EMBL/GenBank/DDBJ databases">
        <title>Paraburkholderia sp. isolated from native Mimosa gymnas in Guartela State Park, Brazil.</title>
        <authorList>
            <person name="Paulitsch F."/>
            <person name="Hungria M."/>
            <person name="Delamuta J.R.M."/>
            <person name="Ribeiro R.A."/>
            <person name="Dall'Agnol R."/>
            <person name="Silva J.S.B."/>
        </authorList>
    </citation>
    <scope>NUCLEOTIDE SEQUENCE [LARGE SCALE GENOMIC DNA]</scope>
    <source>
        <strain evidence="6 7">CNPSo 3008</strain>
    </source>
</reference>
<name>A0A4R5LMQ5_9BURK</name>
<proteinExistence type="predicted"/>
<evidence type="ECO:0000256" key="4">
    <source>
        <dbReference type="SAM" id="MobiDB-lite"/>
    </source>
</evidence>
<evidence type="ECO:0000256" key="3">
    <source>
        <dbReference type="ARBA" id="ARBA00023163"/>
    </source>
</evidence>
<keyword evidence="1" id="KW-0805">Transcription regulation</keyword>
<dbReference type="EMBL" id="SMOD01000001">
    <property type="protein sequence ID" value="TDG11123.1"/>
    <property type="molecule type" value="Genomic_DNA"/>
</dbReference>
<dbReference type="SUPFAM" id="SSF46785">
    <property type="entry name" value="Winged helix' DNA-binding domain"/>
    <property type="match status" value="1"/>
</dbReference>
<evidence type="ECO:0000259" key="5">
    <source>
        <dbReference type="PROSITE" id="PS50949"/>
    </source>
</evidence>
<dbReference type="GO" id="GO:0003677">
    <property type="term" value="F:DNA binding"/>
    <property type="evidence" value="ECO:0007669"/>
    <property type="project" value="UniProtKB-KW"/>
</dbReference>
<evidence type="ECO:0000313" key="6">
    <source>
        <dbReference type="EMBL" id="TDG11123.1"/>
    </source>
</evidence>
<dbReference type="CDD" id="cd07377">
    <property type="entry name" value="WHTH_GntR"/>
    <property type="match status" value="1"/>
</dbReference>
<dbReference type="InterPro" id="IPR008920">
    <property type="entry name" value="TF_FadR/GntR_C"/>
</dbReference>
<dbReference type="InterPro" id="IPR036388">
    <property type="entry name" value="WH-like_DNA-bd_sf"/>
</dbReference>
<protein>
    <submittedName>
        <fullName evidence="6">GntR family transcriptional regulator</fullName>
    </submittedName>
</protein>
<dbReference type="PANTHER" id="PTHR43537">
    <property type="entry name" value="TRANSCRIPTIONAL REGULATOR, GNTR FAMILY"/>
    <property type="match status" value="1"/>
</dbReference>
<keyword evidence="2" id="KW-0238">DNA-binding</keyword>
<dbReference type="InterPro" id="IPR036390">
    <property type="entry name" value="WH_DNA-bd_sf"/>
</dbReference>
<evidence type="ECO:0000256" key="1">
    <source>
        <dbReference type="ARBA" id="ARBA00023015"/>
    </source>
</evidence>
<dbReference type="OrthoDB" id="8680240at2"/>
<dbReference type="SMART" id="SM00895">
    <property type="entry name" value="FCD"/>
    <property type="match status" value="1"/>
</dbReference>
<dbReference type="Pfam" id="PF07729">
    <property type="entry name" value="FCD"/>
    <property type="match status" value="1"/>
</dbReference>
<dbReference type="SUPFAM" id="SSF48008">
    <property type="entry name" value="GntR ligand-binding domain-like"/>
    <property type="match status" value="1"/>
</dbReference>
<dbReference type="PANTHER" id="PTHR43537:SF53">
    <property type="entry name" value="HTH-TYPE TRANSCRIPTIONAL REPRESSOR NANR"/>
    <property type="match status" value="1"/>
</dbReference>
<dbReference type="Gene3D" id="1.20.120.530">
    <property type="entry name" value="GntR ligand-binding domain-like"/>
    <property type="match status" value="1"/>
</dbReference>